<dbReference type="RefSeq" id="WP_151970820.1">
    <property type="nucleotide sequence ID" value="NZ_AP019860.1"/>
</dbReference>
<gene>
    <name evidence="7" type="ORF">UABAM_05166</name>
</gene>
<dbReference type="InterPro" id="IPR052945">
    <property type="entry name" value="Mitotic_Regulator"/>
</dbReference>
<organism evidence="7 8">
    <name type="scientific">Uabimicrobium amorphum</name>
    <dbReference type="NCBI Taxonomy" id="2596890"/>
    <lineage>
        <taxon>Bacteria</taxon>
        <taxon>Pseudomonadati</taxon>
        <taxon>Planctomycetota</taxon>
        <taxon>Candidatus Uabimicrobiia</taxon>
        <taxon>Candidatus Uabimicrobiales</taxon>
        <taxon>Candidatus Uabimicrobiaceae</taxon>
        <taxon>Candidatus Uabimicrobium</taxon>
    </lineage>
</organism>
<evidence type="ECO:0000313" key="8">
    <source>
        <dbReference type="Proteomes" id="UP000326354"/>
    </source>
</evidence>
<feature type="binding site" evidence="4">
    <location>
        <position position="55"/>
    </location>
    <ligand>
        <name>ATP</name>
        <dbReference type="ChEBI" id="CHEBI:30616"/>
    </ligand>
</feature>
<dbReference type="InterPro" id="IPR011009">
    <property type="entry name" value="Kinase-like_dom_sf"/>
</dbReference>
<dbReference type="Gene3D" id="1.10.510.10">
    <property type="entry name" value="Transferase(Phosphotransferase) domain 1"/>
    <property type="match status" value="1"/>
</dbReference>
<dbReference type="SMART" id="SM00671">
    <property type="entry name" value="SEL1"/>
    <property type="match status" value="6"/>
</dbReference>
<reference evidence="7 8" key="1">
    <citation type="submission" date="2019-08" db="EMBL/GenBank/DDBJ databases">
        <title>Complete genome sequence of Candidatus Uab amorphum.</title>
        <authorList>
            <person name="Shiratori T."/>
            <person name="Suzuki S."/>
            <person name="Kakizawa Y."/>
            <person name="Ishida K."/>
        </authorList>
    </citation>
    <scope>NUCLEOTIDE SEQUENCE [LARGE SCALE GENOMIC DNA]</scope>
    <source>
        <strain evidence="7 8">SRT547</strain>
    </source>
</reference>
<accession>A0A5S9IRH4</accession>
<evidence type="ECO:0000313" key="7">
    <source>
        <dbReference type="EMBL" id="BBM86778.1"/>
    </source>
</evidence>
<dbReference type="InterPro" id="IPR011990">
    <property type="entry name" value="TPR-like_helical_dom_sf"/>
</dbReference>
<dbReference type="InterPro" id="IPR000719">
    <property type="entry name" value="Prot_kinase_dom"/>
</dbReference>
<dbReference type="Gene3D" id="1.25.40.10">
    <property type="entry name" value="Tetratricopeptide repeat domain"/>
    <property type="match status" value="2"/>
</dbReference>
<dbReference type="InterPro" id="IPR017441">
    <property type="entry name" value="Protein_kinase_ATP_BS"/>
</dbReference>
<feature type="repeat" description="TPR" evidence="3">
    <location>
        <begin position="347"/>
        <end position="380"/>
    </location>
</feature>
<dbReference type="InterPro" id="IPR008271">
    <property type="entry name" value="Ser/Thr_kinase_AS"/>
</dbReference>
<evidence type="ECO:0000256" key="3">
    <source>
        <dbReference type="PROSITE-ProRule" id="PRU00339"/>
    </source>
</evidence>
<dbReference type="AlphaFoldDB" id="A0A5S9IRH4"/>
<evidence type="ECO:0000256" key="2">
    <source>
        <dbReference type="ARBA" id="ARBA00022840"/>
    </source>
</evidence>
<keyword evidence="8" id="KW-1185">Reference proteome</keyword>
<dbReference type="PROSITE" id="PS50011">
    <property type="entry name" value="PROTEIN_KINASE_DOM"/>
    <property type="match status" value="1"/>
</dbReference>
<dbReference type="PROSITE" id="PS00107">
    <property type="entry name" value="PROTEIN_KINASE_ATP"/>
    <property type="match status" value="1"/>
</dbReference>
<dbReference type="GO" id="GO:0004672">
    <property type="term" value="F:protein kinase activity"/>
    <property type="evidence" value="ECO:0007669"/>
    <property type="project" value="InterPro"/>
</dbReference>
<dbReference type="InterPro" id="IPR019734">
    <property type="entry name" value="TPR_rpt"/>
</dbReference>
<feature type="region of interest" description="Disordered" evidence="5">
    <location>
        <begin position="327"/>
        <end position="346"/>
    </location>
</feature>
<dbReference type="KEGG" id="uam:UABAM_05166"/>
<protein>
    <submittedName>
        <fullName evidence="7">Protein kinase</fullName>
    </submittedName>
</protein>
<keyword evidence="2 4" id="KW-0067">ATP-binding</keyword>
<dbReference type="PANTHER" id="PTHR43628:SF1">
    <property type="entry name" value="CHITIN SYNTHASE REGULATORY FACTOR 2-RELATED"/>
    <property type="match status" value="1"/>
</dbReference>
<dbReference type="SUPFAM" id="SSF81901">
    <property type="entry name" value="HCP-like"/>
    <property type="match status" value="2"/>
</dbReference>
<dbReference type="PROSITE" id="PS00108">
    <property type="entry name" value="PROTEIN_KINASE_ST"/>
    <property type="match status" value="1"/>
</dbReference>
<keyword evidence="1 4" id="KW-0547">Nucleotide-binding</keyword>
<dbReference type="PANTHER" id="PTHR43628">
    <property type="entry name" value="ACTIVATOR OF C KINASE PROTEIN 1-RELATED"/>
    <property type="match status" value="1"/>
</dbReference>
<keyword evidence="7" id="KW-0808">Transferase</keyword>
<dbReference type="Gene3D" id="3.30.200.20">
    <property type="entry name" value="Phosphorylase Kinase, domain 1"/>
    <property type="match status" value="1"/>
</dbReference>
<keyword evidence="7" id="KW-0418">Kinase</keyword>
<dbReference type="Proteomes" id="UP000326354">
    <property type="component" value="Chromosome"/>
</dbReference>
<keyword evidence="3" id="KW-0802">TPR repeat</keyword>
<dbReference type="EMBL" id="AP019860">
    <property type="protein sequence ID" value="BBM86778.1"/>
    <property type="molecule type" value="Genomic_DNA"/>
</dbReference>
<evidence type="ECO:0000256" key="1">
    <source>
        <dbReference type="ARBA" id="ARBA00022741"/>
    </source>
</evidence>
<dbReference type="CDD" id="cd14014">
    <property type="entry name" value="STKc_PknB_like"/>
    <property type="match status" value="1"/>
</dbReference>
<sequence>MVDFQSIHRLTQQPNKISPGTVLNNKYKITKLLGAGGMGSVYLAHTTSHHQVAIKHMHSNRETAMLVKRFVREYELLTKINHPNVVKVYDFFNVAQQNFIVMEYASGISLKELLHSSDTLPLAKRLVMATQIAATIKDLNKIGIIHRDIKPANILIDKSTWQIKILDLGLGKDIAVADRMTATGTVLGTSGYLSPEQVDAGLSKKSDVFSVAVTIYQMLLWQQRSPFAADTQVATMVNIAQMQLPPIHKNLSAQNRNEKNMHRQLSQILQHALQKKAYKRCDATTLYLELKKLQRPSFSASNNYKYIAVASIAIVLISVGMYLTQNTAPQSPKPKQKQNQQTQEQARKYFAKAQHDYYERRQYDESWQELQKALAIDPHNYRYLVQKAKMIFFGEGVQKNTQEAVVLAKKQINKLKNSSDGFSLYMLGYMYDTAFAVERDYQKAKYWYEKASAQSHVVAINNLAYMYQEALGVEKNYRKAAQLYKKAADLDYTTAIINLANLYMRGLGVRKNPGKVFTYYMQAAKLENKAAMYRIAQFYNNGYGVSPNAQESFRWYLQAAKNNYLLAFFAVAQSYELGRGTNKNAKQACFWYEKAAQNNDSEAMYRLAYFYKSGIGVEQNNTKARQLIQSAADLGHAKAKRVLNNW</sequence>
<dbReference type="Pfam" id="PF00069">
    <property type="entry name" value="Pkinase"/>
    <property type="match status" value="1"/>
</dbReference>
<dbReference type="SMART" id="SM00220">
    <property type="entry name" value="S_TKc"/>
    <property type="match status" value="1"/>
</dbReference>
<proteinExistence type="predicted"/>
<evidence type="ECO:0000259" key="6">
    <source>
        <dbReference type="PROSITE" id="PS50011"/>
    </source>
</evidence>
<dbReference type="PROSITE" id="PS50005">
    <property type="entry name" value="TPR"/>
    <property type="match status" value="1"/>
</dbReference>
<evidence type="ECO:0000256" key="5">
    <source>
        <dbReference type="SAM" id="MobiDB-lite"/>
    </source>
</evidence>
<name>A0A5S9IRH4_UABAM</name>
<evidence type="ECO:0000256" key="4">
    <source>
        <dbReference type="PROSITE-ProRule" id="PRU10141"/>
    </source>
</evidence>
<dbReference type="SUPFAM" id="SSF56112">
    <property type="entry name" value="Protein kinase-like (PK-like)"/>
    <property type="match status" value="1"/>
</dbReference>
<dbReference type="Pfam" id="PF08238">
    <property type="entry name" value="Sel1"/>
    <property type="match status" value="7"/>
</dbReference>
<dbReference type="OrthoDB" id="273483at2"/>
<dbReference type="InterPro" id="IPR006597">
    <property type="entry name" value="Sel1-like"/>
</dbReference>
<feature type="domain" description="Protein kinase" evidence="6">
    <location>
        <begin position="27"/>
        <end position="298"/>
    </location>
</feature>
<dbReference type="GO" id="GO:0005524">
    <property type="term" value="F:ATP binding"/>
    <property type="evidence" value="ECO:0007669"/>
    <property type="project" value="UniProtKB-UniRule"/>
</dbReference>